<evidence type="ECO:0000313" key="4">
    <source>
        <dbReference type="EMBL" id="CCC51972.1"/>
    </source>
</evidence>
<evidence type="ECO:0000256" key="2">
    <source>
        <dbReference type="SAM" id="Coils"/>
    </source>
</evidence>
<organism evidence="4">
    <name type="scientific">Trypanosoma vivax (strain Y486)</name>
    <dbReference type="NCBI Taxonomy" id="1055687"/>
    <lineage>
        <taxon>Eukaryota</taxon>
        <taxon>Discoba</taxon>
        <taxon>Euglenozoa</taxon>
        <taxon>Kinetoplastea</taxon>
        <taxon>Metakinetoplastina</taxon>
        <taxon>Trypanosomatida</taxon>
        <taxon>Trypanosomatidae</taxon>
        <taxon>Trypanosoma</taxon>
        <taxon>Duttonella</taxon>
    </lineage>
</organism>
<dbReference type="Gene3D" id="3.40.50.300">
    <property type="entry name" value="P-loop containing nucleotide triphosphate hydrolases"/>
    <property type="match status" value="2"/>
</dbReference>
<dbReference type="VEuPathDB" id="TriTrypDB:TvY486_1010170"/>
<dbReference type="CDD" id="cd03273">
    <property type="entry name" value="ABC_SMC2_euk"/>
    <property type="match status" value="1"/>
</dbReference>
<dbReference type="AlphaFoldDB" id="G0U7W4"/>
<dbReference type="GO" id="GO:0016887">
    <property type="term" value="F:ATP hydrolysis activity"/>
    <property type="evidence" value="ECO:0007669"/>
    <property type="project" value="InterPro"/>
</dbReference>
<name>G0U7W4_TRYVY</name>
<reference evidence="4" key="1">
    <citation type="journal article" date="2012" name="Proc. Natl. Acad. Sci. U.S.A.">
        <title>Antigenic diversity is generated by distinct evolutionary mechanisms in African trypanosome species.</title>
        <authorList>
            <person name="Jackson A.P."/>
            <person name="Berry A."/>
            <person name="Aslett M."/>
            <person name="Allison H.C."/>
            <person name="Burton P."/>
            <person name="Vavrova-Anderson J."/>
            <person name="Brown R."/>
            <person name="Browne H."/>
            <person name="Corton N."/>
            <person name="Hauser H."/>
            <person name="Gamble J."/>
            <person name="Gilderthorp R."/>
            <person name="Marcello L."/>
            <person name="McQuillan J."/>
            <person name="Otto T.D."/>
            <person name="Quail M.A."/>
            <person name="Sanders M.J."/>
            <person name="van Tonder A."/>
            <person name="Ginger M.L."/>
            <person name="Field M.C."/>
            <person name="Barry J.D."/>
            <person name="Hertz-Fowler C."/>
            <person name="Berriman M."/>
        </authorList>
    </citation>
    <scope>NUCLEOTIDE SEQUENCE</scope>
    <source>
        <strain evidence="4">Y486</strain>
    </source>
</reference>
<accession>G0U7W4</accession>
<evidence type="ECO:0000256" key="1">
    <source>
        <dbReference type="ARBA" id="ARBA00023306"/>
    </source>
</evidence>
<feature type="coiled-coil region" evidence="2">
    <location>
        <begin position="406"/>
        <end position="447"/>
    </location>
</feature>
<dbReference type="Pfam" id="PF02463">
    <property type="entry name" value="SMC_N"/>
    <property type="match status" value="1"/>
</dbReference>
<sequence>MRVKSIVLDGFKSYAHRKAIDDLSPHFNAITGLNGSGKSNIFDAICFVMGITNLKRVRAEDPRELIFRAGTTGVHAARVTIEFINDDPHTAPPGYSCEEFPIITVGRQIKLGGKQQFFLNNTVSMQSKVKRFFESVSLNVDNPHFMVLQGTVHKLIGMRSEDILSLIEEAVGTKAFDHRRRTAESLIRSKEKKMEEINANLETQIGPMLRAMRAEQEEYERFVQMSEGIEEKRRFRIAFEYEEQRLRLEQMGERNATLMLDVSSAKEQLRSLPSMEDDTTRKLMQLQSGLAAPAEAAVALHEEESTLKRQVSRDEAQLEGVGKQLNVLNATLRKLEREKEGQKGKMAQFEARRNQREKLIDNLREEKENITRLKRSLQLHGSGVQVGVSGMSLEEERADVDREKEIEEVQEELQQLVVRKSSLETLIKNAEVEMRDSAKMVADLQKAVSDTEKRHTWIPQERHLFGKAGGPFNFSDKALTERILQELREAEAQTAAMSKRLNKKALILYEERKKEYDELTKQCAALGEDRDAIQQCILGIEEKKWQALDRMVEVVSGVFSKLFSTCLPGASAALREERNEQQHLRGLQVKVTFNGKERESLSELSGGQRSLLALCLILAILRVRQAPMYILDEVDAALDPSHTQSIGKMLQTHFPTSQFLLVSLKDGMYSNADVLYQVSNTQGYSEITRVETGTRGR</sequence>
<dbReference type="GO" id="GO:0005524">
    <property type="term" value="F:ATP binding"/>
    <property type="evidence" value="ECO:0007669"/>
    <property type="project" value="InterPro"/>
</dbReference>
<dbReference type="InterPro" id="IPR003395">
    <property type="entry name" value="RecF/RecN/SMC_N"/>
</dbReference>
<evidence type="ECO:0000259" key="3">
    <source>
        <dbReference type="Pfam" id="PF02463"/>
    </source>
</evidence>
<gene>
    <name evidence="4" type="ORF">TVY486_1010170</name>
</gene>
<dbReference type="FunFam" id="3.40.50.300:FF:001880">
    <property type="entry name" value="Structural maintenance of chromosomes protein"/>
    <property type="match status" value="1"/>
</dbReference>
<feature type="coiled-coil region" evidence="2">
    <location>
        <begin position="318"/>
        <end position="380"/>
    </location>
</feature>
<keyword evidence="1" id="KW-0131">Cell cycle</keyword>
<feature type="coiled-coil region" evidence="2">
    <location>
        <begin position="502"/>
        <end position="529"/>
    </location>
</feature>
<feature type="domain" description="RecF/RecN/SMC N-terminal" evidence="3">
    <location>
        <begin position="3"/>
        <end position="682"/>
    </location>
</feature>
<dbReference type="InterPro" id="IPR027120">
    <property type="entry name" value="Smc2_ABC"/>
</dbReference>
<dbReference type="PANTHER" id="PTHR43977">
    <property type="entry name" value="STRUCTURAL MAINTENANCE OF CHROMOSOMES PROTEIN 3"/>
    <property type="match status" value="1"/>
</dbReference>
<proteinExistence type="predicted"/>
<keyword evidence="2" id="KW-0175">Coiled coil</keyword>
<dbReference type="SUPFAM" id="SSF52540">
    <property type="entry name" value="P-loop containing nucleoside triphosphate hydrolases"/>
    <property type="match status" value="1"/>
</dbReference>
<dbReference type="InterPro" id="IPR027417">
    <property type="entry name" value="P-loop_NTPase"/>
</dbReference>
<dbReference type="EMBL" id="HE573026">
    <property type="protein sequence ID" value="CCC51972.1"/>
    <property type="molecule type" value="Genomic_DNA"/>
</dbReference>
<protein>
    <submittedName>
        <fullName evidence="4">Structural maintenance of chromosome 2,putative</fullName>
    </submittedName>
</protein>